<protein>
    <recommendedName>
        <fullName evidence="4">Reverse transcriptase</fullName>
    </recommendedName>
</protein>
<dbReference type="RefSeq" id="WP_341984007.1">
    <property type="nucleotide sequence ID" value="NZ_JBBYAF010000022.1"/>
</dbReference>
<evidence type="ECO:0000256" key="1">
    <source>
        <dbReference type="SAM" id="MobiDB-lite"/>
    </source>
</evidence>
<feature type="region of interest" description="Disordered" evidence="1">
    <location>
        <begin position="86"/>
        <end position="142"/>
    </location>
</feature>
<accession>A0ABU9KAE7</accession>
<sequence length="142" mass="16361">MLTSFTIERVFALYRPTVRYSDVYRAYVDDLFHATTLDRNQIIRAALFVAGHSKEFNEILKDYKKGDVPTPSWSLSERALWLESNPKREERKDVNDHTRGKTSINAANERGLHKNVESRQDEGRERAFSSRTEKGGITITIG</sequence>
<comment type="caution">
    <text evidence="2">The sequence shown here is derived from an EMBL/GenBank/DDBJ whole genome shotgun (WGS) entry which is preliminary data.</text>
</comment>
<dbReference type="EMBL" id="JBBYAF010000022">
    <property type="protein sequence ID" value="MEL3973064.1"/>
    <property type="molecule type" value="Genomic_DNA"/>
</dbReference>
<evidence type="ECO:0000313" key="3">
    <source>
        <dbReference type="Proteomes" id="UP001389717"/>
    </source>
</evidence>
<organism evidence="2 3">
    <name type="scientific">Rossellomorea oryzaecorticis</name>
    <dbReference type="NCBI Taxonomy" id="1396505"/>
    <lineage>
        <taxon>Bacteria</taxon>
        <taxon>Bacillati</taxon>
        <taxon>Bacillota</taxon>
        <taxon>Bacilli</taxon>
        <taxon>Bacillales</taxon>
        <taxon>Bacillaceae</taxon>
        <taxon>Rossellomorea</taxon>
    </lineage>
</organism>
<evidence type="ECO:0000313" key="2">
    <source>
        <dbReference type="EMBL" id="MEL3973064.1"/>
    </source>
</evidence>
<feature type="compositionally biased region" description="Basic and acidic residues" evidence="1">
    <location>
        <begin position="110"/>
        <end position="134"/>
    </location>
</feature>
<keyword evidence="3" id="KW-1185">Reference proteome</keyword>
<name>A0ABU9KAE7_9BACI</name>
<dbReference type="Proteomes" id="UP001389717">
    <property type="component" value="Unassembled WGS sequence"/>
</dbReference>
<reference evidence="2 3" key="1">
    <citation type="submission" date="2024-04" db="EMBL/GenBank/DDBJ databases">
        <title>Bacillus oryzaecorticis sp. nov., a moderately halophilic bacterium isolated from rice husks.</title>
        <authorList>
            <person name="Zhu H.-S."/>
        </authorList>
    </citation>
    <scope>NUCLEOTIDE SEQUENCE [LARGE SCALE GENOMIC DNA]</scope>
    <source>
        <strain evidence="2 3">ZC255</strain>
    </source>
</reference>
<gene>
    <name evidence="2" type="ORF">AAEO50_12330</name>
</gene>
<feature type="compositionally biased region" description="Basic and acidic residues" evidence="1">
    <location>
        <begin position="86"/>
        <end position="99"/>
    </location>
</feature>
<proteinExistence type="predicted"/>
<evidence type="ECO:0008006" key="4">
    <source>
        <dbReference type="Google" id="ProtNLM"/>
    </source>
</evidence>